<feature type="region of interest" description="Disordered" evidence="1">
    <location>
        <begin position="1253"/>
        <end position="1294"/>
    </location>
</feature>
<dbReference type="Proteomes" id="UP000298663">
    <property type="component" value="Unassembled WGS sequence"/>
</dbReference>
<dbReference type="PANTHER" id="PTHR35711">
    <property type="entry name" value="EXPRESSED PROTEIN"/>
    <property type="match status" value="1"/>
</dbReference>
<comment type="caution">
    <text evidence="2">The sequence shown here is derived from an EMBL/GenBank/DDBJ whole genome shotgun (WGS) entry which is preliminary data.</text>
</comment>
<gene>
    <name evidence="2" type="ORF">L596_019670</name>
</gene>
<feature type="compositionally biased region" description="Basic and acidic residues" evidence="1">
    <location>
        <begin position="756"/>
        <end position="769"/>
    </location>
</feature>
<protein>
    <recommendedName>
        <fullName evidence="4">MADF domain-containing protein</fullName>
    </recommendedName>
</protein>
<feature type="region of interest" description="Disordered" evidence="1">
    <location>
        <begin position="1748"/>
        <end position="1773"/>
    </location>
</feature>
<feature type="compositionally biased region" description="Polar residues" evidence="1">
    <location>
        <begin position="683"/>
        <end position="699"/>
    </location>
</feature>
<dbReference type="EMBL" id="AZBU02000006">
    <property type="protein sequence ID" value="TKR72174.1"/>
    <property type="molecule type" value="Genomic_DNA"/>
</dbReference>
<feature type="region of interest" description="Disordered" evidence="1">
    <location>
        <begin position="1574"/>
        <end position="1630"/>
    </location>
</feature>
<evidence type="ECO:0000313" key="3">
    <source>
        <dbReference type="Proteomes" id="UP000298663"/>
    </source>
</evidence>
<feature type="region of interest" description="Disordered" evidence="1">
    <location>
        <begin position="1042"/>
        <end position="1061"/>
    </location>
</feature>
<feature type="region of interest" description="Disordered" evidence="1">
    <location>
        <begin position="1960"/>
        <end position="2029"/>
    </location>
</feature>
<feature type="compositionally biased region" description="Acidic residues" evidence="1">
    <location>
        <begin position="503"/>
        <end position="527"/>
    </location>
</feature>
<sequence>MNSLYLTGEKQAAWSRILGKLSVQGNMHYTANEAYNAWYHLRDQYCDDVCDEEWRGKIPYLNALLGIENNEDDEDDSEIKDEEEEEDEMMEEEEDDPAEDVLLNADTEESGEDTDSEEVIDLQPDFPSTSSSTPVSHKEYLANKYGDAALQLLIDVMGNFPDIYQMKLKSSAELSMLQDEFPDSWSQVMAAMRTSYPDVSEECVFRAWKSLRITYFSARASKKTAGKIAYLNALMETPQKPEVDTYAPQISSSKSAIKRGIDSIPTTSRQPDAVKTPTNSKGFLSNLYGEKAVEQMIKEVGKYPAIYTLSAYNEASSLEGVKEMARGPWNKVMTAMRKNYPSVSEDVVFRAWKHIKRSYTNQKCPQKYAGKIDYLNALYDHVSDDESEGDSKPERQYGNKNTLFIMFGGGACDLLISEIGKYKEFYSYPVSHRLTIEDMPKHVLTLFRKIYRTILTAYPGVTEELVFKFWKGLKSKYNTKQCSLKYAGKIGYLNEHFGLAEPEKEEEEEEKDEPEEDEPETEEDAPEEDVKPDTNETPKGGSNSNTLFRLFGAEACDLLIDEIGKYKEFYTHRLSTNEQRIEDLPSGVLECFKKIYRTVETAYPGVPEDLVFSAWKTLRKKYNTRVCSKRYAGKIGYLNEFFAQLKAENQDMHEDEIETPRPQRSLRHQNQVKEENQSHKNPIETSGPSRALRHQNQVKVENESHEEPIETPGPSRSLRHQNHVKEENESREDSIKTPGSSRVLHHENRSLLIEESGLREKEPEEDVKSETVTPRGSKSNTIFRLFGEDACNLLIDEIGKYKEFYSYRLWTNCTIDDLTSGVLEHFKKICETMSAAYPGVTEELVFKFWKSLKSKYNSKQCPSRYARKIGYLNEFFGLTELEDKPEEEQEKEDKPRTSQDVTSETVTPGRCGNTLYRLFGEEACDLLVDEVGNYKEFYWHYLPISATVDDLPSRVLTCFRKIYGTMLAAYPEVTEDVVFNAWKTLRKKYNTSVCSKRYAGKIGYLNEFFAQLKAENLSQDDQIGTSESSRVVRHQIRSYQNSPIPVVKQEEPTETPGLSQASHYQNHVQVKTENPSHEDPTATPESSRVRSHQDSSTPVVKREDTSETPGSSRSLRHQNRSHLIEALDSNPQEGKTPKKRTCSNVPWITRVGEARYQKLIEEVGKYDEFYTVQKAKLVSISSLNPKAKMAWKRIAKEVLKDSTEVTEETLFSAWKDFRRYYSLDSGCKQIKGYKMPERIPYLDAVLRIGKSSVPATPRAPKNRSRHSSSSDESVYEPAPKRRPAPRPSSLSSRSGRRVVLLSNLDNSRLGNVGATEKFEEFYGHEILLFVFREIEKEKEFYTCNLRGCRSPRDFKGEIQAAFDRIVKNVNSSHETVTALDIYKAWSSIRKNYFNEHGKNNPYWGRLKFLNDLRHYAREHSDHSEEEENQPQPTLANSDKVSNNRPIQEAPETPQEIPKSNSRLRTNLEEGLTAADQFEAAYGAEALQLVLQEVGKEKLFYSLSLSSCNSHLDLSADSLKFFARIVSKVNAQLPNVTPLDIFKVWASIRRHYFDEQGRTHKFHGKVAFLNELEKDMQPRKKNRPSSVPTQTSVQNQEGSRASTSQNVSYAEASEESIQELPQERPAESIPRTLDIFDTRSNLDDRFRVSNFEKFEAFYGGEIMDFAIQEIGKDKKFYAFHMQGKTPRNMTPEIQRRFEKIMIRVNARYPDVTPFDLYKGWACIRRDYFNMRGRSQKLCGKIPYLNAMKSSSRKSQIQNDPELSESNSEDDDDHRFAPEVQNTAFEHLSRMDGRSTIAASQRFEDAYGTEVLHLVFREIEQEKTFYESRLHGCMDPTHLKHDLQAAFQRIVRRVQTQHPQVTPFDLFRAWTSIRKNYFNESGKNNKYNGKLKFLNDMKTPNAEAFDEGDSDESDDIVLIENEAQAAPQELPKTESRHYHRERVQKWCLLAARRPARVSEVFPDFTPPEFVLPDSSSESGSESGSENGSENGSSSPREPLPDVNPPPSQDTPQNPLTFLLKPHLSPPPLSSQRPKHVFLAFQIPRHASPATVDAPQAKCL</sequence>
<feature type="region of interest" description="Disordered" evidence="1">
    <location>
        <begin position="651"/>
        <end position="774"/>
    </location>
</feature>
<reference evidence="2 3" key="2">
    <citation type="journal article" date="2019" name="G3 (Bethesda)">
        <title>Hybrid Assembly of the Genome of the Entomopathogenic Nematode Steinernema carpocapsae Identifies the X-Chromosome.</title>
        <authorList>
            <person name="Serra L."/>
            <person name="Macchietto M."/>
            <person name="Macias-Munoz A."/>
            <person name="McGill C.J."/>
            <person name="Rodriguez I.M."/>
            <person name="Rodriguez B."/>
            <person name="Murad R."/>
            <person name="Mortazavi A."/>
        </authorList>
    </citation>
    <scope>NUCLEOTIDE SEQUENCE [LARGE SCALE GENOMIC DNA]</scope>
    <source>
        <strain evidence="2 3">ALL</strain>
    </source>
</reference>
<evidence type="ECO:0000313" key="2">
    <source>
        <dbReference type="EMBL" id="TKR72174.1"/>
    </source>
</evidence>
<feature type="region of interest" description="Disordered" evidence="1">
    <location>
        <begin position="1069"/>
        <end position="1118"/>
    </location>
</feature>
<feature type="compositionally biased region" description="Basic and acidic residues" evidence="1">
    <location>
        <begin position="723"/>
        <end position="735"/>
    </location>
</feature>
<feature type="compositionally biased region" description="Polar residues" evidence="1">
    <location>
        <begin position="1429"/>
        <end position="1445"/>
    </location>
</feature>
<feature type="region of interest" description="Disordered" evidence="1">
    <location>
        <begin position="499"/>
        <end position="543"/>
    </location>
</feature>
<proteinExistence type="predicted"/>
<feature type="compositionally biased region" description="Polar residues" evidence="1">
    <location>
        <begin position="1583"/>
        <end position="1607"/>
    </location>
</feature>
<feature type="compositionally biased region" description="Acidic residues" evidence="1">
    <location>
        <begin position="69"/>
        <end position="99"/>
    </location>
</feature>
<feature type="compositionally biased region" description="Acidic residues" evidence="1">
    <location>
        <begin position="106"/>
        <end position="120"/>
    </location>
</feature>
<accession>A0A4U5MRC1</accession>
<evidence type="ECO:0008006" key="4">
    <source>
        <dbReference type="Google" id="ProtNLM"/>
    </source>
</evidence>
<feature type="compositionally biased region" description="Basic and acidic residues" evidence="1">
    <location>
        <begin position="671"/>
        <end position="682"/>
    </location>
</feature>
<feature type="region of interest" description="Disordered" evidence="1">
    <location>
        <begin position="883"/>
        <end position="906"/>
    </location>
</feature>
<keyword evidence="3" id="KW-1185">Reference proteome</keyword>
<organism evidence="2 3">
    <name type="scientific">Steinernema carpocapsae</name>
    <name type="common">Entomopathogenic nematode</name>
    <dbReference type="NCBI Taxonomy" id="34508"/>
    <lineage>
        <taxon>Eukaryota</taxon>
        <taxon>Metazoa</taxon>
        <taxon>Ecdysozoa</taxon>
        <taxon>Nematoda</taxon>
        <taxon>Chromadorea</taxon>
        <taxon>Rhabditida</taxon>
        <taxon>Tylenchina</taxon>
        <taxon>Panagrolaimomorpha</taxon>
        <taxon>Strongyloidoidea</taxon>
        <taxon>Steinernematidae</taxon>
        <taxon>Steinernema</taxon>
    </lineage>
</organism>
<feature type="region of interest" description="Disordered" evidence="1">
    <location>
        <begin position="66"/>
        <end position="135"/>
    </location>
</feature>
<feature type="compositionally biased region" description="Polar residues" evidence="1">
    <location>
        <begin position="1748"/>
        <end position="1757"/>
    </location>
</feature>
<feature type="region of interest" description="Disordered" evidence="1">
    <location>
        <begin position="1417"/>
        <end position="1460"/>
    </location>
</feature>
<reference evidence="2 3" key="1">
    <citation type="journal article" date="2015" name="Genome Biol.">
        <title>Comparative genomics of Steinernema reveals deeply conserved gene regulatory networks.</title>
        <authorList>
            <person name="Dillman A.R."/>
            <person name="Macchietto M."/>
            <person name="Porter C.F."/>
            <person name="Rogers A."/>
            <person name="Williams B."/>
            <person name="Antoshechkin I."/>
            <person name="Lee M.M."/>
            <person name="Goodwin Z."/>
            <person name="Lu X."/>
            <person name="Lewis E.E."/>
            <person name="Goodrich-Blair H."/>
            <person name="Stock S.P."/>
            <person name="Adams B.J."/>
            <person name="Sternberg P.W."/>
            <person name="Mortazavi A."/>
        </authorList>
    </citation>
    <scope>NUCLEOTIDE SEQUENCE [LARGE SCALE GENOMIC DNA]</scope>
    <source>
        <strain evidence="2 3">ALL</strain>
    </source>
</reference>
<feature type="compositionally biased region" description="Low complexity" evidence="1">
    <location>
        <begin position="1972"/>
        <end position="1992"/>
    </location>
</feature>
<name>A0A4U5MRC1_STECR</name>
<evidence type="ECO:0000256" key="1">
    <source>
        <dbReference type="SAM" id="MobiDB-lite"/>
    </source>
</evidence>
<feature type="compositionally biased region" description="Polar residues" evidence="1">
    <location>
        <begin position="126"/>
        <end position="135"/>
    </location>
</feature>
<dbReference type="PANTHER" id="PTHR35711:SF1">
    <property type="entry name" value="ECTODERMAL, ISOFORM F"/>
    <property type="match status" value="1"/>
</dbReference>